<dbReference type="AlphaFoldDB" id="A0A6A5YPY6"/>
<sequence length="93" mass="10450">MPSDPNYGHTAGYDKHAKAAGYKSFKQFLEIYGLSIYKPEDIEEGKAILDAMRGKTLNGRWVNDEVCLMYSVDMEVWTTGAQSRLGKPTIMGR</sequence>
<evidence type="ECO:0000313" key="2">
    <source>
        <dbReference type="Proteomes" id="UP000799770"/>
    </source>
</evidence>
<keyword evidence="2" id="KW-1185">Reference proteome</keyword>
<proteinExistence type="predicted"/>
<name>A0A6A5YPY6_9PLEO</name>
<accession>A0A6A5YPY6</accession>
<organism evidence="1 2">
    <name type="scientific">Lophiotrema nucula</name>
    <dbReference type="NCBI Taxonomy" id="690887"/>
    <lineage>
        <taxon>Eukaryota</taxon>
        <taxon>Fungi</taxon>
        <taxon>Dikarya</taxon>
        <taxon>Ascomycota</taxon>
        <taxon>Pezizomycotina</taxon>
        <taxon>Dothideomycetes</taxon>
        <taxon>Pleosporomycetidae</taxon>
        <taxon>Pleosporales</taxon>
        <taxon>Lophiotremataceae</taxon>
        <taxon>Lophiotrema</taxon>
    </lineage>
</organism>
<gene>
    <name evidence="1" type="ORF">BDV96DRAFT_652064</name>
</gene>
<dbReference type="EMBL" id="ML977343">
    <property type="protein sequence ID" value="KAF2109206.1"/>
    <property type="molecule type" value="Genomic_DNA"/>
</dbReference>
<evidence type="ECO:0000313" key="1">
    <source>
        <dbReference type="EMBL" id="KAF2109206.1"/>
    </source>
</evidence>
<dbReference type="OrthoDB" id="4232400at2759"/>
<dbReference type="Proteomes" id="UP000799770">
    <property type="component" value="Unassembled WGS sequence"/>
</dbReference>
<reference evidence="1" key="1">
    <citation type="journal article" date="2020" name="Stud. Mycol.">
        <title>101 Dothideomycetes genomes: a test case for predicting lifestyles and emergence of pathogens.</title>
        <authorList>
            <person name="Haridas S."/>
            <person name="Albert R."/>
            <person name="Binder M."/>
            <person name="Bloem J."/>
            <person name="Labutti K."/>
            <person name="Salamov A."/>
            <person name="Andreopoulos B."/>
            <person name="Baker S."/>
            <person name="Barry K."/>
            <person name="Bills G."/>
            <person name="Bluhm B."/>
            <person name="Cannon C."/>
            <person name="Castanera R."/>
            <person name="Culley D."/>
            <person name="Daum C."/>
            <person name="Ezra D."/>
            <person name="Gonzalez J."/>
            <person name="Henrissat B."/>
            <person name="Kuo A."/>
            <person name="Liang C."/>
            <person name="Lipzen A."/>
            <person name="Lutzoni F."/>
            <person name="Magnuson J."/>
            <person name="Mondo S."/>
            <person name="Nolan M."/>
            <person name="Ohm R."/>
            <person name="Pangilinan J."/>
            <person name="Park H.-J."/>
            <person name="Ramirez L."/>
            <person name="Alfaro M."/>
            <person name="Sun H."/>
            <person name="Tritt A."/>
            <person name="Yoshinaga Y."/>
            <person name="Zwiers L.-H."/>
            <person name="Turgeon B."/>
            <person name="Goodwin S."/>
            <person name="Spatafora J."/>
            <person name="Crous P."/>
            <person name="Grigoriev I."/>
        </authorList>
    </citation>
    <scope>NUCLEOTIDE SEQUENCE</scope>
    <source>
        <strain evidence="1">CBS 627.86</strain>
    </source>
</reference>
<protein>
    <submittedName>
        <fullName evidence="1">Uncharacterized protein</fullName>
    </submittedName>
</protein>